<dbReference type="EMBL" id="QGNZ01000001">
    <property type="protein sequence ID" value="PWS28473.1"/>
    <property type="molecule type" value="Genomic_DNA"/>
</dbReference>
<reference evidence="2 3" key="1">
    <citation type="submission" date="2018-05" db="EMBL/GenBank/DDBJ databases">
        <title>Pedobacter paludis sp. nov., isolated from wetland soil.</title>
        <authorList>
            <person name="Zhang Y."/>
            <person name="Wang G."/>
        </authorList>
    </citation>
    <scope>NUCLEOTIDE SEQUENCE [LARGE SCALE GENOMIC DNA]</scope>
    <source>
        <strain evidence="2 3">KCTC22721</strain>
    </source>
</reference>
<dbReference type="Proteomes" id="UP000245379">
    <property type="component" value="Unassembled WGS sequence"/>
</dbReference>
<evidence type="ECO:0000313" key="2">
    <source>
        <dbReference type="EMBL" id="PWS28473.1"/>
    </source>
</evidence>
<dbReference type="RefSeq" id="WP_109923905.1">
    <property type="nucleotide sequence ID" value="NZ_QGNZ01000001.1"/>
</dbReference>
<gene>
    <name evidence="2" type="ORF">DHW03_01030</name>
</gene>
<dbReference type="AlphaFoldDB" id="A0A317ERK6"/>
<feature type="transmembrane region" description="Helical" evidence="1">
    <location>
        <begin position="6"/>
        <end position="30"/>
    </location>
</feature>
<comment type="caution">
    <text evidence="2">The sequence shown here is derived from an EMBL/GenBank/DDBJ whole genome shotgun (WGS) entry which is preliminary data.</text>
</comment>
<protein>
    <submittedName>
        <fullName evidence="2">Uncharacterized protein</fullName>
    </submittedName>
</protein>
<accession>A0A317ERK6</accession>
<sequence>MLQQFTWQQFLVASMVLSLIWYVGVILIFYRAEFLRFLKRDGTSTTSEKLPHRWEDDVDVLQEELHEDELMGKAKLPDGLSSVTAGSFGFTPSEKDKADQVGLIPDVLQDIKEVLALLEKEDGTKKDFLNLMEVVKENYPKIGSHPNIGRINQFISNHAPFHLSSEELENLWD</sequence>
<organism evidence="2 3">
    <name type="scientific">Pedobacter yonginense</name>
    <dbReference type="NCBI Taxonomy" id="651869"/>
    <lineage>
        <taxon>Bacteria</taxon>
        <taxon>Pseudomonadati</taxon>
        <taxon>Bacteroidota</taxon>
        <taxon>Sphingobacteriia</taxon>
        <taxon>Sphingobacteriales</taxon>
        <taxon>Sphingobacteriaceae</taxon>
        <taxon>Pedobacter</taxon>
    </lineage>
</organism>
<name>A0A317ERK6_9SPHI</name>
<evidence type="ECO:0000313" key="3">
    <source>
        <dbReference type="Proteomes" id="UP000245379"/>
    </source>
</evidence>
<keyword evidence="1" id="KW-1133">Transmembrane helix</keyword>
<keyword evidence="1" id="KW-0472">Membrane</keyword>
<keyword evidence="3" id="KW-1185">Reference proteome</keyword>
<keyword evidence="1" id="KW-0812">Transmembrane</keyword>
<evidence type="ECO:0000256" key="1">
    <source>
        <dbReference type="SAM" id="Phobius"/>
    </source>
</evidence>
<proteinExistence type="predicted"/>
<dbReference type="OrthoDB" id="792964at2"/>